<reference evidence="4" key="2">
    <citation type="submission" date="2015-01" db="EMBL/GenBank/DDBJ databases">
        <title>Evolutionary Origins and Diversification of the Mycorrhizal Mutualists.</title>
        <authorList>
            <consortium name="DOE Joint Genome Institute"/>
            <consortium name="Mycorrhizal Genomics Consortium"/>
            <person name="Kohler A."/>
            <person name="Kuo A."/>
            <person name="Nagy L.G."/>
            <person name="Floudas D."/>
            <person name="Copeland A."/>
            <person name="Barry K.W."/>
            <person name="Cichocki N."/>
            <person name="Veneault-Fourrey C."/>
            <person name="LaButti K."/>
            <person name="Lindquist E.A."/>
            <person name="Lipzen A."/>
            <person name="Lundell T."/>
            <person name="Morin E."/>
            <person name="Murat C."/>
            <person name="Riley R."/>
            <person name="Ohm R."/>
            <person name="Sun H."/>
            <person name="Tunlid A."/>
            <person name="Henrissat B."/>
            <person name="Grigoriev I.V."/>
            <person name="Hibbett D.S."/>
            <person name="Martin F."/>
        </authorList>
    </citation>
    <scope>NUCLEOTIDE SEQUENCE [LARGE SCALE GENOMIC DNA]</scope>
    <source>
        <strain evidence="4">MUT 4182</strain>
    </source>
</reference>
<feature type="region of interest" description="Disordered" evidence="1">
    <location>
        <begin position="1"/>
        <end position="23"/>
    </location>
</feature>
<sequence>MPSSFSMRAGEGHPTDSRSQVSPPFYTTFILGVLGISSLHTFVRFLYASGPEIRG</sequence>
<dbReference type="EMBL" id="KN823022">
    <property type="protein sequence ID" value="KIO26577.1"/>
    <property type="molecule type" value="Genomic_DNA"/>
</dbReference>
<dbReference type="Proteomes" id="UP000054248">
    <property type="component" value="Unassembled WGS sequence"/>
</dbReference>
<keyword evidence="2" id="KW-0472">Membrane</keyword>
<evidence type="ECO:0000313" key="4">
    <source>
        <dbReference type="Proteomes" id="UP000054248"/>
    </source>
</evidence>
<proteinExistence type="predicted"/>
<keyword evidence="2" id="KW-1133">Transmembrane helix</keyword>
<keyword evidence="2" id="KW-0812">Transmembrane</keyword>
<keyword evidence="4" id="KW-1185">Reference proteome</keyword>
<accession>A0A0C3LYS0</accession>
<reference evidence="3 4" key="1">
    <citation type="submission" date="2014-04" db="EMBL/GenBank/DDBJ databases">
        <authorList>
            <consortium name="DOE Joint Genome Institute"/>
            <person name="Kuo A."/>
            <person name="Girlanda M."/>
            <person name="Perotto S."/>
            <person name="Kohler A."/>
            <person name="Nagy L.G."/>
            <person name="Floudas D."/>
            <person name="Copeland A."/>
            <person name="Barry K.W."/>
            <person name="Cichocki N."/>
            <person name="Veneault-Fourrey C."/>
            <person name="LaButti K."/>
            <person name="Lindquist E.A."/>
            <person name="Lipzen A."/>
            <person name="Lundell T."/>
            <person name="Morin E."/>
            <person name="Murat C."/>
            <person name="Sun H."/>
            <person name="Tunlid A."/>
            <person name="Henrissat B."/>
            <person name="Grigoriev I.V."/>
            <person name="Hibbett D.S."/>
            <person name="Martin F."/>
            <person name="Nordberg H.P."/>
            <person name="Cantor M.N."/>
            <person name="Hua S.X."/>
        </authorList>
    </citation>
    <scope>NUCLEOTIDE SEQUENCE [LARGE SCALE GENOMIC DNA]</scope>
    <source>
        <strain evidence="3 4">MUT 4182</strain>
    </source>
</reference>
<feature type="transmembrane region" description="Helical" evidence="2">
    <location>
        <begin position="25"/>
        <end position="47"/>
    </location>
</feature>
<dbReference type="HOGENOM" id="CLU_3034115_0_0_1"/>
<protein>
    <submittedName>
        <fullName evidence="3">Uncharacterized protein</fullName>
    </submittedName>
</protein>
<dbReference type="AlphaFoldDB" id="A0A0C3LYS0"/>
<evidence type="ECO:0000256" key="1">
    <source>
        <dbReference type="SAM" id="MobiDB-lite"/>
    </source>
</evidence>
<name>A0A0C3LYS0_9AGAM</name>
<organism evidence="3 4">
    <name type="scientific">Tulasnella calospora MUT 4182</name>
    <dbReference type="NCBI Taxonomy" id="1051891"/>
    <lineage>
        <taxon>Eukaryota</taxon>
        <taxon>Fungi</taxon>
        <taxon>Dikarya</taxon>
        <taxon>Basidiomycota</taxon>
        <taxon>Agaricomycotina</taxon>
        <taxon>Agaricomycetes</taxon>
        <taxon>Cantharellales</taxon>
        <taxon>Tulasnellaceae</taxon>
        <taxon>Tulasnella</taxon>
    </lineage>
</organism>
<gene>
    <name evidence="3" type="ORF">M407DRAFT_200151</name>
</gene>
<evidence type="ECO:0000313" key="3">
    <source>
        <dbReference type="EMBL" id="KIO26577.1"/>
    </source>
</evidence>
<evidence type="ECO:0000256" key="2">
    <source>
        <dbReference type="SAM" id="Phobius"/>
    </source>
</evidence>